<evidence type="ECO:0000313" key="5">
    <source>
        <dbReference type="Proteomes" id="UP000582213"/>
    </source>
</evidence>
<gene>
    <name evidence="4" type="ORF">HNQ62_002960</name>
</gene>
<accession>A0A7J9RWN8</accession>
<keyword evidence="1" id="KW-0175">Coiled coil</keyword>
<dbReference type="EMBL" id="JACHFY010000050">
    <property type="protein sequence ID" value="MBB5255185.1"/>
    <property type="molecule type" value="Genomic_DNA"/>
</dbReference>
<feature type="coiled-coil region" evidence="1">
    <location>
        <begin position="132"/>
        <end position="159"/>
    </location>
</feature>
<dbReference type="InterPro" id="IPR002525">
    <property type="entry name" value="Transp_IS110-like_N"/>
</dbReference>
<organism evidence="4 5">
    <name type="scientific">Sulfurisphaera ohwakuensis</name>
    <dbReference type="NCBI Taxonomy" id="69656"/>
    <lineage>
        <taxon>Archaea</taxon>
        <taxon>Thermoproteota</taxon>
        <taxon>Thermoprotei</taxon>
        <taxon>Sulfolobales</taxon>
        <taxon>Sulfolobaceae</taxon>
        <taxon>Sulfurisphaera</taxon>
    </lineage>
</organism>
<dbReference type="GO" id="GO:0003677">
    <property type="term" value="F:DNA binding"/>
    <property type="evidence" value="ECO:0007669"/>
    <property type="project" value="InterPro"/>
</dbReference>
<dbReference type="PANTHER" id="PTHR33055:SF13">
    <property type="entry name" value="TRANSPOSASE"/>
    <property type="match status" value="1"/>
</dbReference>
<dbReference type="AlphaFoldDB" id="A0A7J9RWN8"/>
<dbReference type="GO" id="GO:0006313">
    <property type="term" value="P:DNA transposition"/>
    <property type="evidence" value="ECO:0007669"/>
    <property type="project" value="InterPro"/>
</dbReference>
<reference evidence="4 5" key="1">
    <citation type="submission" date="2020-08" db="EMBL/GenBank/DDBJ databases">
        <title>Genomic Encyclopedia of Type Strains, Phase IV (KMG-IV): sequencing the most valuable type-strain genomes for metagenomic binning, comparative biology and taxonomic classification.</title>
        <authorList>
            <person name="Goeker M."/>
        </authorList>
    </citation>
    <scope>NUCLEOTIDE SEQUENCE [LARGE SCALE GENOMIC DNA]</scope>
    <source>
        <strain evidence="4 5">DSM 12421</strain>
    </source>
</reference>
<proteinExistence type="predicted"/>
<feature type="region of interest" description="Disordered" evidence="2">
    <location>
        <begin position="178"/>
        <end position="199"/>
    </location>
</feature>
<dbReference type="PANTHER" id="PTHR33055">
    <property type="entry name" value="TRANSPOSASE FOR INSERTION SEQUENCE ELEMENT IS1111A"/>
    <property type="match status" value="1"/>
</dbReference>
<evidence type="ECO:0000256" key="1">
    <source>
        <dbReference type="SAM" id="Coils"/>
    </source>
</evidence>
<feature type="domain" description="Transposase IS110-like N-terminal" evidence="3">
    <location>
        <begin position="41"/>
        <end position="158"/>
    </location>
</feature>
<dbReference type="InterPro" id="IPR047650">
    <property type="entry name" value="Transpos_IS110"/>
</dbReference>
<evidence type="ECO:0000256" key="2">
    <source>
        <dbReference type="SAM" id="MobiDB-lite"/>
    </source>
</evidence>
<evidence type="ECO:0000313" key="4">
    <source>
        <dbReference type="EMBL" id="MBB5255185.1"/>
    </source>
</evidence>
<evidence type="ECO:0000259" key="3">
    <source>
        <dbReference type="Pfam" id="PF01548"/>
    </source>
</evidence>
<comment type="caution">
    <text evidence="4">The sequence shown here is derived from an EMBL/GenBank/DDBJ whole genome shotgun (WGS) entry which is preliminary data.</text>
</comment>
<dbReference type="GO" id="GO:0004803">
    <property type="term" value="F:transposase activity"/>
    <property type="evidence" value="ECO:0007669"/>
    <property type="project" value="InterPro"/>
</dbReference>
<dbReference type="Proteomes" id="UP000582213">
    <property type="component" value="Unassembled WGS sequence"/>
</dbReference>
<sequence length="199" mass="22763">MTNDFISKAFAIDISQSKLTAAKGELVLKHEKPSVTIKEIKEFPYNDKGIEELIKFLGEYKSGIVEATGVYFYYLHERLTEKGYKVTVVNPAQLTEILGKKTDKLDTQRLLVAYMTGVIKGSHIPTGEIKELRELTRHRENLVNKITQVKNEIRKTLEIAGYKIQPFDKRGRQLLEKLAKGDKQGREGRVKGETRKKLE</sequence>
<name>A0A7J9RWN8_SULOH</name>
<dbReference type="Pfam" id="PF01548">
    <property type="entry name" value="DEDD_Tnp_IS110"/>
    <property type="match status" value="1"/>
</dbReference>
<protein>
    <submittedName>
        <fullName evidence="4">Transposase</fullName>
    </submittedName>
</protein>